<dbReference type="NCBIfam" id="TIGR03243">
    <property type="entry name" value="arg_catab_AOST"/>
    <property type="match status" value="1"/>
</dbReference>
<dbReference type="SUPFAM" id="SSF55729">
    <property type="entry name" value="Acyl-CoA N-acyltransferases (Nat)"/>
    <property type="match status" value="1"/>
</dbReference>
<comment type="caution">
    <text evidence="5">The sequence shown here is derived from an EMBL/GenBank/DDBJ whole genome shotgun (WGS) entry which is preliminary data.</text>
</comment>
<reference evidence="6" key="1">
    <citation type="journal article" date="2019" name="Int. J. Syst. Evol. Microbiol.">
        <title>The Global Catalogue of Microorganisms (GCM) 10K type strain sequencing project: providing services to taxonomists for standard genome sequencing and annotation.</title>
        <authorList>
            <consortium name="The Broad Institute Genomics Platform"/>
            <consortium name="The Broad Institute Genome Sequencing Center for Infectious Disease"/>
            <person name="Wu L."/>
            <person name="Ma J."/>
        </authorList>
    </citation>
    <scope>NUCLEOTIDE SEQUENCE [LARGE SCALE GENOMIC DNA]</scope>
    <source>
        <strain evidence="6">KCTC 32998</strain>
    </source>
</reference>
<feature type="region of interest" description="Disordered" evidence="4">
    <location>
        <begin position="1"/>
        <end position="22"/>
    </location>
</feature>
<keyword evidence="1" id="KW-0056">Arginine metabolism</keyword>
<evidence type="ECO:0000313" key="6">
    <source>
        <dbReference type="Proteomes" id="UP000646745"/>
    </source>
</evidence>
<evidence type="ECO:0000256" key="4">
    <source>
        <dbReference type="SAM" id="MobiDB-lite"/>
    </source>
</evidence>
<dbReference type="Pfam" id="PF04958">
    <property type="entry name" value="AstA"/>
    <property type="match status" value="1"/>
</dbReference>
<dbReference type="InterPro" id="IPR016181">
    <property type="entry name" value="Acyl_CoA_acyltransferase"/>
</dbReference>
<proteinExistence type="predicted"/>
<evidence type="ECO:0000313" key="5">
    <source>
        <dbReference type="EMBL" id="GHB17868.1"/>
    </source>
</evidence>
<dbReference type="Gene3D" id="2.40.40.20">
    <property type="match status" value="1"/>
</dbReference>
<keyword evidence="3" id="KW-0012">Acyltransferase</keyword>
<gene>
    <name evidence="5" type="primary">astA</name>
    <name evidence="5" type="ORF">GCM10009038_16060</name>
</gene>
<evidence type="ECO:0000256" key="2">
    <source>
        <dbReference type="ARBA" id="ARBA00022679"/>
    </source>
</evidence>
<name>A0ABQ3DYK3_9GAMM</name>
<sequence length="377" mass="41513">MTEQSMSAIPGRQSAGADVRGGGNLLVRPAQSADLAALERLAGNATPKLTNLPAHRDRLEERIARSARAMERNVDFPGDETYTFVLEDLDRGEIVGTASIRAQAGAQDVYYTYRQETLIHASQQLNLRHEVQTLSLSHEMSEVSLLCALSLDSRYRGTSAATLLRRARLMFIAQYPERFADTLGVAFPGYLDDAGESPFWASVGRHFFKQSYHEINLMAGVRSKSFIAEVMPQFPLYLPLLTPQARAAIGREHVAHEQALGEMLGEGFVRSRHVDIFDAGPVLRAERARLRTLSHCGWHPVRIRPEDSLPDAEPAMVANQQLGGFRCTVARYALTPTGQLMLSPMQADLLGVEEGRAVLVAPLALPEVEDALDEGEL</sequence>
<accession>A0ABQ3DYK3</accession>
<dbReference type="InterPro" id="IPR007041">
    <property type="entry name" value="Arg_succinylTrfase_AstA/AruG"/>
</dbReference>
<evidence type="ECO:0000256" key="3">
    <source>
        <dbReference type="ARBA" id="ARBA00023315"/>
    </source>
</evidence>
<dbReference type="PANTHER" id="PTHR30420:SF1">
    <property type="entry name" value="ARGININE N-SUCCINYLTRANSFERASE"/>
    <property type="match status" value="1"/>
</dbReference>
<dbReference type="PANTHER" id="PTHR30420">
    <property type="entry name" value="N-SUCCINYLARGININE DIHYDROLASE"/>
    <property type="match status" value="1"/>
</dbReference>
<evidence type="ECO:0000256" key="1">
    <source>
        <dbReference type="ARBA" id="ARBA00022503"/>
    </source>
</evidence>
<dbReference type="Gene3D" id="3.40.630.30">
    <property type="match status" value="1"/>
</dbReference>
<organism evidence="5 6">
    <name type="scientific">Salinicola rhizosphaerae</name>
    <dbReference type="NCBI Taxonomy" id="1443141"/>
    <lineage>
        <taxon>Bacteria</taxon>
        <taxon>Pseudomonadati</taxon>
        <taxon>Pseudomonadota</taxon>
        <taxon>Gammaproteobacteria</taxon>
        <taxon>Oceanospirillales</taxon>
        <taxon>Halomonadaceae</taxon>
        <taxon>Salinicola</taxon>
    </lineage>
</organism>
<keyword evidence="2" id="KW-0808">Transferase</keyword>
<keyword evidence="6" id="KW-1185">Reference proteome</keyword>
<protein>
    <submittedName>
        <fullName evidence="5">Arginine N-succinyltransferase subunit alpha</fullName>
    </submittedName>
</protein>
<dbReference type="EMBL" id="BMZI01000003">
    <property type="protein sequence ID" value="GHB17868.1"/>
    <property type="molecule type" value="Genomic_DNA"/>
</dbReference>
<dbReference type="Proteomes" id="UP000646745">
    <property type="component" value="Unassembled WGS sequence"/>
</dbReference>